<gene>
    <name evidence="1" type="ORF">S06H3_34607</name>
</gene>
<evidence type="ECO:0008006" key="2">
    <source>
        <dbReference type="Google" id="ProtNLM"/>
    </source>
</evidence>
<feature type="non-terminal residue" evidence="1">
    <location>
        <position position="261"/>
    </location>
</feature>
<name>X1NW79_9ZZZZ</name>
<dbReference type="AlphaFoldDB" id="X1NW79"/>
<sequence length="261" mass="28611">MNGSLEISEVKDGSHEIEARYKGSSESKSVTVTQTTTSFNLSIPVPRTVVLTVNDEETGFSVDGIDIYVDDALRGTTTQTGELIIEDILPGRHKVSLDVPGYTQMVERHIDVGVQESVPLTIDMPNPSFVVTAKVDTWYDLWHLDEKGKVTVTLTNMGELPSEGTIVVVFVYRMDTYQKIAERTIPFGQIPPYPQSGSSTLGDTGEISEFVRGPTEEVAVIVVDKSKYVPQDEQGMTRISNSVSVVGQALRDAIEWVGDNP</sequence>
<dbReference type="EMBL" id="BARV01020791">
    <property type="protein sequence ID" value="GAI31020.1"/>
    <property type="molecule type" value="Genomic_DNA"/>
</dbReference>
<accession>X1NW79</accession>
<evidence type="ECO:0000313" key="1">
    <source>
        <dbReference type="EMBL" id="GAI31020.1"/>
    </source>
</evidence>
<proteinExistence type="predicted"/>
<comment type="caution">
    <text evidence="1">The sequence shown here is derived from an EMBL/GenBank/DDBJ whole genome shotgun (WGS) entry which is preliminary data.</text>
</comment>
<protein>
    <recommendedName>
        <fullName evidence="2">PEGA domain-containing protein</fullName>
    </recommendedName>
</protein>
<organism evidence="1">
    <name type="scientific">marine sediment metagenome</name>
    <dbReference type="NCBI Taxonomy" id="412755"/>
    <lineage>
        <taxon>unclassified sequences</taxon>
        <taxon>metagenomes</taxon>
        <taxon>ecological metagenomes</taxon>
    </lineage>
</organism>
<reference evidence="1" key="1">
    <citation type="journal article" date="2014" name="Front. Microbiol.">
        <title>High frequency of phylogenetically diverse reductive dehalogenase-homologous genes in deep subseafloor sedimentary metagenomes.</title>
        <authorList>
            <person name="Kawai M."/>
            <person name="Futagami T."/>
            <person name="Toyoda A."/>
            <person name="Takaki Y."/>
            <person name="Nishi S."/>
            <person name="Hori S."/>
            <person name="Arai W."/>
            <person name="Tsubouchi T."/>
            <person name="Morono Y."/>
            <person name="Uchiyama I."/>
            <person name="Ito T."/>
            <person name="Fujiyama A."/>
            <person name="Inagaki F."/>
            <person name="Takami H."/>
        </authorList>
    </citation>
    <scope>NUCLEOTIDE SEQUENCE</scope>
    <source>
        <strain evidence="1">Expedition CK06-06</strain>
    </source>
</reference>